<dbReference type="PRINTS" id="PR00145">
    <property type="entry name" value="ARGSUCLYASE"/>
</dbReference>
<evidence type="ECO:0000256" key="2">
    <source>
        <dbReference type="NCBIfam" id="TIGR02426"/>
    </source>
</evidence>
<evidence type="ECO:0000313" key="5">
    <source>
        <dbReference type="Proteomes" id="UP001225788"/>
    </source>
</evidence>
<sequence length="355" mass="37303">MSFTPFEHPFLSGLMGDAEIVPLFSATADIAAMLRFETALAHAEAEHGVIPGDAASSIASALSDFTPDMDALANGVASDGVVIPEFVRQLRRAVGGTASENVHFGATSQDVIDTSLMLRLKAATGVLAGRLASAIARFDALQARDGENALMGHTRMQAAIPITVADRVQSWRAPLDRSAQRLAHFSAEGFAVQFGGAAGTLEKLGDKGADVRAALARRLDLADRPQWHSQRDGLAEFAGILSLISGSLGKFGQDVALLAEVGGEIRLSGGGGSSAMPHKQNPIAAELLVSLARFNAVQLSAMHQSLVHEQERSGAAWTLEWLVLPQMVTATGVALSTAIRLFGQIDRLGRATHEG</sequence>
<dbReference type="Pfam" id="PF00206">
    <property type="entry name" value="Lyase_1"/>
    <property type="match status" value="1"/>
</dbReference>
<dbReference type="GO" id="GO:0047472">
    <property type="term" value="F:3-carboxy-cis,cis-muconate cycloisomerase activity"/>
    <property type="evidence" value="ECO:0007669"/>
    <property type="project" value="UniProtKB-EC"/>
</dbReference>
<comment type="similarity">
    <text evidence="1">Belongs to the class-II fumarase/aspartase family.</text>
</comment>
<dbReference type="PRINTS" id="PR00149">
    <property type="entry name" value="FUMRATELYASE"/>
</dbReference>
<evidence type="ECO:0000259" key="3">
    <source>
        <dbReference type="Pfam" id="PF00206"/>
    </source>
</evidence>
<proteinExistence type="inferred from homology"/>
<organism evidence="4 5">
    <name type="scientific">Shinella oryzae</name>
    <dbReference type="NCBI Taxonomy" id="2871820"/>
    <lineage>
        <taxon>Bacteria</taxon>
        <taxon>Pseudomonadati</taxon>
        <taxon>Pseudomonadota</taxon>
        <taxon>Alphaproteobacteria</taxon>
        <taxon>Hyphomicrobiales</taxon>
        <taxon>Rhizobiaceae</taxon>
        <taxon>Shinella</taxon>
    </lineage>
</organism>
<dbReference type="SUPFAM" id="SSF48557">
    <property type="entry name" value="L-aspartase-like"/>
    <property type="match status" value="1"/>
</dbReference>
<dbReference type="NCBIfam" id="NF004631">
    <property type="entry name" value="PRK05975.1"/>
    <property type="match status" value="1"/>
</dbReference>
<reference evidence="4 5" key="1">
    <citation type="submission" date="2023-08" db="EMBL/GenBank/DDBJ databases">
        <title>Pathogen: clinical or host-associated sample.</title>
        <authorList>
            <person name="Hergert J."/>
            <person name="Casey R."/>
            <person name="Wagner J."/>
            <person name="Young E.L."/>
            <person name="Oakeson K.F."/>
        </authorList>
    </citation>
    <scope>NUCLEOTIDE SEQUENCE [LARGE SCALE GENOMIC DNA]</scope>
    <source>
        <strain evidence="4 5">UPHL-collab-2</strain>
    </source>
</reference>
<dbReference type="InterPro" id="IPR020557">
    <property type="entry name" value="Fumarate_lyase_CS"/>
</dbReference>
<protein>
    <recommendedName>
        <fullName evidence="2">3-carboxy-cis,cis-muconate cycloisomerase</fullName>
        <ecNumber evidence="2">5.5.1.2</ecNumber>
    </recommendedName>
</protein>
<dbReference type="PANTHER" id="PTHR43172:SF2">
    <property type="entry name" value="ADENYLOSUCCINATE LYASE C-TERMINAL DOMAIN-CONTAINING PROTEIN"/>
    <property type="match status" value="1"/>
</dbReference>
<evidence type="ECO:0000313" key="4">
    <source>
        <dbReference type="EMBL" id="WLS03398.1"/>
    </source>
</evidence>
<dbReference type="Gene3D" id="1.20.200.10">
    <property type="entry name" value="Fumarase/aspartase (Central domain)"/>
    <property type="match status" value="1"/>
</dbReference>
<dbReference type="InterPro" id="IPR022761">
    <property type="entry name" value="Fumarate_lyase_N"/>
</dbReference>
<dbReference type="EMBL" id="CP132314">
    <property type="protein sequence ID" value="WLS03398.1"/>
    <property type="molecule type" value="Genomic_DNA"/>
</dbReference>
<dbReference type="EC" id="5.5.1.2" evidence="2"/>
<keyword evidence="4" id="KW-0413">Isomerase</keyword>
<dbReference type="NCBIfam" id="TIGR02426">
    <property type="entry name" value="protocat_pcaB"/>
    <property type="match status" value="1"/>
</dbReference>
<accession>A0ABY9K498</accession>
<dbReference type="Proteomes" id="UP001225788">
    <property type="component" value="Chromosome"/>
</dbReference>
<gene>
    <name evidence="4" type="ORF">Q9315_01775</name>
</gene>
<dbReference type="InterPro" id="IPR008948">
    <property type="entry name" value="L-Aspartase-like"/>
</dbReference>
<keyword evidence="5" id="KW-1185">Reference proteome</keyword>
<dbReference type="InterPro" id="IPR012789">
    <property type="entry name" value="Protocat_PcaB-like"/>
</dbReference>
<feature type="domain" description="Fumarate lyase N-terminal" evidence="3">
    <location>
        <begin position="35"/>
        <end position="292"/>
    </location>
</feature>
<evidence type="ECO:0000256" key="1">
    <source>
        <dbReference type="ARBA" id="ARBA00034772"/>
    </source>
</evidence>
<dbReference type="InterPro" id="IPR000362">
    <property type="entry name" value="Fumarate_lyase_fam"/>
</dbReference>
<name>A0ABY9K498_9HYPH</name>
<dbReference type="PROSITE" id="PS00163">
    <property type="entry name" value="FUMARATE_LYASES"/>
    <property type="match status" value="1"/>
</dbReference>
<dbReference type="PANTHER" id="PTHR43172">
    <property type="entry name" value="ADENYLOSUCCINATE LYASE"/>
    <property type="match status" value="1"/>
</dbReference>
<dbReference type="RefSeq" id="WP_306158998.1">
    <property type="nucleotide sequence ID" value="NZ_CP132314.1"/>
</dbReference>